<dbReference type="Proteomes" id="UP001054945">
    <property type="component" value="Unassembled WGS sequence"/>
</dbReference>
<comment type="caution">
    <text evidence="2">The sequence shown here is derived from an EMBL/GenBank/DDBJ whole genome shotgun (WGS) entry which is preliminary data.</text>
</comment>
<dbReference type="Gene3D" id="3.30.710.10">
    <property type="entry name" value="Potassium Channel Kv1.1, Chain A"/>
    <property type="match status" value="2"/>
</dbReference>
<dbReference type="InterPro" id="IPR008974">
    <property type="entry name" value="TRAF-like"/>
</dbReference>
<dbReference type="EMBL" id="BPLR01002883">
    <property type="protein sequence ID" value="GIX78927.1"/>
    <property type="molecule type" value="Genomic_DNA"/>
</dbReference>
<dbReference type="PROSITE" id="PS50144">
    <property type="entry name" value="MATH"/>
    <property type="match status" value="1"/>
</dbReference>
<dbReference type="Gene3D" id="2.60.210.10">
    <property type="entry name" value="Apoptosis, Tumor Necrosis Factor Receptor Associated Protein 2, Chain A"/>
    <property type="match status" value="1"/>
</dbReference>
<protein>
    <recommendedName>
        <fullName evidence="1">MATH domain-containing protein</fullName>
    </recommendedName>
</protein>
<evidence type="ECO:0000259" key="1">
    <source>
        <dbReference type="PROSITE" id="PS50144"/>
    </source>
</evidence>
<dbReference type="CDD" id="cd00121">
    <property type="entry name" value="MATH"/>
    <property type="match status" value="1"/>
</dbReference>
<evidence type="ECO:0000313" key="2">
    <source>
        <dbReference type="EMBL" id="GIX78927.1"/>
    </source>
</evidence>
<evidence type="ECO:0000313" key="3">
    <source>
        <dbReference type="Proteomes" id="UP001054945"/>
    </source>
</evidence>
<organism evidence="2 3">
    <name type="scientific">Caerostris extrusa</name>
    <name type="common">Bark spider</name>
    <name type="synonym">Caerostris bankana</name>
    <dbReference type="NCBI Taxonomy" id="172846"/>
    <lineage>
        <taxon>Eukaryota</taxon>
        <taxon>Metazoa</taxon>
        <taxon>Ecdysozoa</taxon>
        <taxon>Arthropoda</taxon>
        <taxon>Chelicerata</taxon>
        <taxon>Arachnida</taxon>
        <taxon>Araneae</taxon>
        <taxon>Araneomorphae</taxon>
        <taxon>Entelegynae</taxon>
        <taxon>Araneoidea</taxon>
        <taxon>Araneidae</taxon>
        <taxon>Caerostris</taxon>
    </lineage>
</organism>
<feature type="domain" description="MATH" evidence="1">
    <location>
        <begin position="9"/>
        <end position="64"/>
    </location>
</feature>
<reference evidence="2 3" key="1">
    <citation type="submission" date="2021-06" db="EMBL/GenBank/DDBJ databases">
        <title>Caerostris extrusa draft genome.</title>
        <authorList>
            <person name="Kono N."/>
            <person name="Arakawa K."/>
        </authorList>
    </citation>
    <scope>NUCLEOTIDE SEQUENCE [LARGE SCALE GENOMIC DNA]</scope>
</reference>
<accession>A0AAV4N5T7</accession>
<dbReference type="InterPro" id="IPR002083">
    <property type="entry name" value="MATH/TRAF_dom"/>
</dbReference>
<dbReference type="Pfam" id="PF00651">
    <property type="entry name" value="BTB"/>
    <property type="match status" value="1"/>
</dbReference>
<dbReference type="Pfam" id="PF22486">
    <property type="entry name" value="MATH_2"/>
    <property type="match status" value="1"/>
</dbReference>
<proteinExistence type="predicted"/>
<dbReference type="InterPro" id="IPR011333">
    <property type="entry name" value="SKP1/BTB/POZ_sf"/>
</dbReference>
<dbReference type="SUPFAM" id="SSF49599">
    <property type="entry name" value="TRAF domain-like"/>
    <property type="match status" value="1"/>
</dbReference>
<sequence length="413" mass="48517">MPIRTKKYSTEFHWSIENFHLISFENGAVHRSPSFYTKWRGQSWKLVLYPNGTEGSYTDIALYLMKVHPFLDNKRYHINLSIGHYGEHPHAEILHRNRRNFSVGNEDFLPIDPRCNLFERTVVVSCYQEEVHSHTDDLSEEFLIYQKLSNDLKNLYESRRYSDLKFLVDLHEIHAHKCILSVRCLGFHRQFGYRNMRDMPECSVPPVQVFRTKCVRPLLFIVQLLVSEVSEDERWFGLKIKIIDYSRSELLDDSSISVAWKLTLGSNNDPLIFKEEEYGNCDNNKGITNNYTSFSTNFTSYNSDFKTLGRNLKYLYNTRELLSDVRFLTQDKLSCKCHKALLWARWQGIRDRITLSEMNRDPIEINIGLSLETLLKYLSYLYYGGQLDLSPKDISELISLNQMIELPANLSEV</sequence>
<keyword evidence="3" id="KW-1185">Reference proteome</keyword>
<dbReference type="SUPFAM" id="SSF54695">
    <property type="entry name" value="POZ domain"/>
    <property type="match status" value="2"/>
</dbReference>
<dbReference type="AlphaFoldDB" id="A0AAV4N5T7"/>
<gene>
    <name evidence="2" type="ORF">CEXT_512531</name>
</gene>
<name>A0AAV4N5T7_CAEEX</name>
<dbReference type="InterPro" id="IPR000210">
    <property type="entry name" value="BTB/POZ_dom"/>
</dbReference>